<dbReference type="EnsemblMetazoa" id="RPRC004478-RA">
    <property type="protein sequence ID" value="RPRC004478-PA"/>
    <property type="gene ID" value="RPRC004478"/>
</dbReference>
<evidence type="ECO:0000313" key="6">
    <source>
        <dbReference type="Proteomes" id="UP000015103"/>
    </source>
</evidence>
<dbReference type="InterPro" id="IPR045160">
    <property type="entry name" value="ATG16"/>
</dbReference>
<dbReference type="SUPFAM" id="SSF50978">
    <property type="entry name" value="WD40 repeat-like"/>
    <property type="match status" value="1"/>
</dbReference>
<dbReference type="PROSITE" id="PS50294">
    <property type="entry name" value="WD_REPEATS_REGION"/>
    <property type="match status" value="1"/>
</dbReference>
<dbReference type="PANTHER" id="PTHR19878:SF8">
    <property type="entry name" value="AUTOPHAGY-RELATED 16, ISOFORM F"/>
    <property type="match status" value="1"/>
</dbReference>
<dbReference type="PROSITE" id="PS00678">
    <property type="entry name" value="WD_REPEATS_1"/>
    <property type="match status" value="1"/>
</dbReference>
<proteinExistence type="inferred from homology"/>
<dbReference type="Gene3D" id="2.130.10.10">
    <property type="entry name" value="YVTN repeat-like/Quinoprotein amine dehydrogenase"/>
    <property type="match status" value="1"/>
</dbReference>
<keyword evidence="2" id="KW-0853">WD repeat</keyword>
<reference evidence="5" key="1">
    <citation type="submission" date="2015-05" db="UniProtKB">
        <authorList>
            <consortium name="EnsemblMetazoa"/>
        </authorList>
    </citation>
    <scope>IDENTIFICATION</scope>
</reference>
<dbReference type="InterPro" id="IPR015943">
    <property type="entry name" value="WD40/YVTN_repeat-like_dom_sf"/>
</dbReference>
<evidence type="ECO:0000313" key="5">
    <source>
        <dbReference type="EnsemblMetazoa" id="RPRC004478-PA"/>
    </source>
</evidence>
<evidence type="ECO:0000256" key="3">
    <source>
        <dbReference type="ARBA" id="ARBA00022737"/>
    </source>
</evidence>
<keyword evidence="3" id="KW-0677">Repeat</keyword>
<dbReference type="CDD" id="cd22887">
    <property type="entry name" value="Atg16_CCD"/>
    <property type="match status" value="1"/>
</dbReference>
<dbReference type="GO" id="GO:0034045">
    <property type="term" value="C:phagophore assembly site membrane"/>
    <property type="evidence" value="ECO:0007669"/>
    <property type="project" value="TreeGrafter"/>
</dbReference>
<comment type="similarity">
    <text evidence="1">Belongs to the WD repeat ATG16 family.</text>
</comment>
<dbReference type="EMBL" id="ACPB03011908">
    <property type="status" value="NOT_ANNOTATED_CDS"/>
    <property type="molecule type" value="Genomic_DNA"/>
</dbReference>
<dbReference type="InterPro" id="IPR019775">
    <property type="entry name" value="WD40_repeat_CS"/>
</dbReference>
<feature type="domain" description="Autophagy-related protein 16" evidence="4">
    <location>
        <begin position="10"/>
        <end position="199"/>
    </location>
</feature>
<dbReference type="STRING" id="13249.T1HKA5"/>
<dbReference type="eggNOG" id="KOG0288">
    <property type="taxonomic scope" value="Eukaryota"/>
</dbReference>
<dbReference type="PANTHER" id="PTHR19878">
    <property type="entry name" value="AUTOPHAGY PROTEIN 16-LIKE"/>
    <property type="match status" value="1"/>
</dbReference>
<dbReference type="Pfam" id="PF08614">
    <property type="entry name" value="ATG16"/>
    <property type="match status" value="1"/>
</dbReference>
<dbReference type="InParanoid" id="T1HKA5"/>
<dbReference type="SMART" id="SM00320">
    <property type="entry name" value="WD40"/>
    <property type="match status" value="2"/>
</dbReference>
<evidence type="ECO:0000256" key="1">
    <source>
        <dbReference type="ARBA" id="ARBA00009271"/>
    </source>
</evidence>
<evidence type="ECO:0000256" key="2">
    <source>
        <dbReference type="ARBA" id="ARBA00022574"/>
    </source>
</evidence>
<dbReference type="PROSITE" id="PS50082">
    <property type="entry name" value="WD_REPEATS_2"/>
    <property type="match status" value="1"/>
</dbReference>
<dbReference type="VEuPathDB" id="VectorBase:RPRC004478"/>
<dbReference type="InterPro" id="IPR001680">
    <property type="entry name" value="WD40_rpt"/>
</dbReference>
<keyword evidence="6" id="KW-1185">Reference proteome</keyword>
<dbReference type="GO" id="GO:0043495">
    <property type="term" value="F:protein-membrane adaptor activity"/>
    <property type="evidence" value="ECO:0007669"/>
    <property type="project" value="TreeGrafter"/>
</dbReference>
<organism evidence="5 6">
    <name type="scientific">Rhodnius prolixus</name>
    <name type="common">Triatomid bug</name>
    <dbReference type="NCBI Taxonomy" id="13249"/>
    <lineage>
        <taxon>Eukaryota</taxon>
        <taxon>Metazoa</taxon>
        <taxon>Ecdysozoa</taxon>
        <taxon>Arthropoda</taxon>
        <taxon>Hexapoda</taxon>
        <taxon>Insecta</taxon>
        <taxon>Pterygota</taxon>
        <taxon>Neoptera</taxon>
        <taxon>Paraneoptera</taxon>
        <taxon>Hemiptera</taxon>
        <taxon>Heteroptera</taxon>
        <taxon>Panheteroptera</taxon>
        <taxon>Cimicomorpha</taxon>
        <taxon>Reduviidae</taxon>
        <taxon>Triatominae</taxon>
        <taxon>Rhodnius</taxon>
    </lineage>
</organism>
<evidence type="ECO:0000259" key="4">
    <source>
        <dbReference type="Pfam" id="PF08614"/>
    </source>
</evidence>
<name>T1HKA5_RHOPR</name>
<dbReference type="OMA" id="YCFADLI"/>
<protein>
    <submittedName>
        <fullName evidence="5">WD_REPEATS_REGION domain-containing protein</fullName>
    </submittedName>
</protein>
<dbReference type="Pfam" id="PF00400">
    <property type="entry name" value="WD40"/>
    <property type="match status" value="1"/>
</dbReference>
<dbReference type="GO" id="GO:0000045">
    <property type="term" value="P:autophagosome assembly"/>
    <property type="evidence" value="ECO:0007669"/>
    <property type="project" value="InterPro"/>
</dbReference>
<dbReference type="FunCoup" id="T1HKA5">
    <property type="interactions" value="1962"/>
</dbReference>
<accession>T1HKA5</accession>
<dbReference type="InterPro" id="IPR036322">
    <property type="entry name" value="WD40_repeat_dom_sf"/>
</dbReference>
<dbReference type="GO" id="GO:0000421">
    <property type="term" value="C:autophagosome membrane"/>
    <property type="evidence" value="ECO:0007669"/>
    <property type="project" value="TreeGrafter"/>
</dbReference>
<dbReference type="InterPro" id="IPR013923">
    <property type="entry name" value="Autophagy-rel_prot_16_dom"/>
</dbReference>
<dbReference type="GO" id="GO:0034274">
    <property type="term" value="C:Atg12-Atg5-Atg16 complex"/>
    <property type="evidence" value="ECO:0007669"/>
    <property type="project" value="TreeGrafter"/>
</dbReference>
<dbReference type="HOGENOM" id="CLU_000288_57_10_1"/>
<sequence length="396" mass="45418">SSSENWRDSIINQIQNRNRQQFTAFQDLIAAHNRLFENYNVLRLENMQISVQNEKLRNERMSIDLTNMTGSNAKITLLESRLLAQQEELTELHKKKGENAQMVVDLNKKLQEKELVLRTVEESLNKSITMNSNLKAEVQRYVVCKTELENLNQLIRDEHQALQLAYSHLEEKLRKAQDENRQLVDKLMKYKSKDAEKLNEENDTFNRKSAFLIEEFRLKIPGSCSRTKIIPTFEHSAVFNFLRYSVTDKKFYFYLMTQTLLRAIRMQRELEEAAKDTRGIPPDLMPPDCSPILEKSTVPARPIIVFDAHEGEISAVKWSPVDQVLATGGQDRKVKLWDISKGTAESRGLLVGSNAGVMSVSFDTCGGTFILGASNDFATRVWGVNDQRLKVGFLIN</sequence>
<dbReference type="AlphaFoldDB" id="T1HKA5"/>
<dbReference type="Proteomes" id="UP000015103">
    <property type="component" value="Unassembled WGS sequence"/>
</dbReference>